<accession>A0ACA9KRJ2</accession>
<protein>
    <submittedName>
        <fullName evidence="1">14946_t:CDS:1</fullName>
    </submittedName>
</protein>
<dbReference type="EMBL" id="CAJVPU010001819">
    <property type="protein sequence ID" value="CAG8489236.1"/>
    <property type="molecule type" value="Genomic_DNA"/>
</dbReference>
<evidence type="ECO:0000313" key="2">
    <source>
        <dbReference type="Proteomes" id="UP000789702"/>
    </source>
</evidence>
<sequence>MEEIIEENINKDSRLVQSKTSSNIYKSDVWDYVNEETRKCSRCPKIFAPTTATTSIHKDWNIFKQLIQLLAQFNDATIELSSQKYPTIAYAQIILLSIRNELESNQNNEYPLTIVIEEMLSKFIEYYNTIVGSFHIAAFLDPRYKKYCFPNMDNNEILGPIREKLEQQPSLPAQPSKKSSSFYQKLKSTSQNLQLIDDEYKLKL</sequence>
<gene>
    <name evidence="1" type="ORF">DHETER_LOCUS2481</name>
</gene>
<organism evidence="1 2">
    <name type="scientific">Dentiscutata heterogama</name>
    <dbReference type="NCBI Taxonomy" id="1316150"/>
    <lineage>
        <taxon>Eukaryota</taxon>
        <taxon>Fungi</taxon>
        <taxon>Fungi incertae sedis</taxon>
        <taxon>Mucoromycota</taxon>
        <taxon>Glomeromycotina</taxon>
        <taxon>Glomeromycetes</taxon>
        <taxon>Diversisporales</taxon>
        <taxon>Gigasporaceae</taxon>
        <taxon>Dentiscutata</taxon>
    </lineage>
</organism>
<dbReference type="Proteomes" id="UP000789702">
    <property type="component" value="Unassembled WGS sequence"/>
</dbReference>
<reference evidence="1" key="1">
    <citation type="submission" date="2021-06" db="EMBL/GenBank/DDBJ databases">
        <authorList>
            <person name="Kallberg Y."/>
            <person name="Tangrot J."/>
            <person name="Rosling A."/>
        </authorList>
    </citation>
    <scope>NUCLEOTIDE SEQUENCE</scope>
    <source>
        <strain evidence="1">IL203A</strain>
    </source>
</reference>
<keyword evidence="2" id="KW-1185">Reference proteome</keyword>
<name>A0ACA9KRJ2_9GLOM</name>
<comment type="caution">
    <text evidence="1">The sequence shown here is derived from an EMBL/GenBank/DDBJ whole genome shotgun (WGS) entry which is preliminary data.</text>
</comment>
<evidence type="ECO:0000313" key="1">
    <source>
        <dbReference type="EMBL" id="CAG8489236.1"/>
    </source>
</evidence>
<proteinExistence type="predicted"/>